<accession>A0A5P8PR29</accession>
<evidence type="ECO:0000313" key="2">
    <source>
        <dbReference type="Proteomes" id="UP000326537"/>
    </source>
</evidence>
<evidence type="ECO:0000313" key="1">
    <source>
        <dbReference type="EMBL" id="QFR59744.1"/>
    </source>
</evidence>
<sequence length="175" mass="20687">MSDYLARKQVMDSNARLLRQMHRDLFESANGAWKRIVAQFCKRQAEAYHNGIMQFKYKGIHYFMDEDVPLRGGVKPLHETLVPEFQPSFAMFVEEVTEEKRILQNMVAHAIRIAKYQEDLLQLLPEVLHPSIQEAQFFQLPSKPEMLMSDVEEFNRIYEQHFGMFDMRRMIGVAM</sequence>
<name>A0A5P8PR29_9CAUD</name>
<protein>
    <submittedName>
        <fullName evidence="1">Uncharacterized protein</fullName>
    </submittedName>
</protein>
<keyword evidence="2" id="KW-1185">Reference proteome</keyword>
<gene>
    <name evidence="1" type="ORF">VBApiPXC38_57</name>
</gene>
<organism evidence="1 2">
    <name type="scientific">Acinetobacter phage VB_ApiP_XC38</name>
    <dbReference type="NCBI Taxonomy" id="2655002"/>
    <lineage>
        <taxon>Viruses</taxon>
        <taxon>Duplodnaviria</taxon>
        <taxon>Heunggongvirae</taxon>
        <taxon>Uroviricota</taxon>
        <taxon>Caudoviricetes</taxon>
        <taxon>Schitoviridae</taxon>
        <taxon>Exceevirus</taxon>
        <taxon>Exceevirus Xc38</taxon>
    </lineage>
</organism>
<dbReference type="Proteomes" id="UP000326537">
    <property type="component" value="Segment"/>
</dbReference>
<dbReference type="EMBL" id="MN508356">
    <property type="protein sequence ID" value="QFR59744.1"/>
    <property type="molecule type" value="Genomic_DNA"/>
</dbReference>
<proteinExistence type="predicted"/>
<reference evidence="1 2" key="1">
    <citation type="submission" date="2019-09" db="EMBL/GenBank/DDBJ databases">
        <title>The characteristics and genome analysis of VB_ApiP_XC38, a novel N4-like phage Infecting Acinetobacter pittii.</title>
        <authorList>
            <person name="Cheng M."/>
        </authorList>
    </citation>
    <scope>NUCLEOTIDE SEQUENCE [LARGE SCALE GENOMIC DNA]</scope>
</reference>